<dbReference type="Proteomes" id="UP001216150">
    <property type="component" value="Unassembled WGS sequence"/>
</dbReference>
<proteinExistence type="predicted"/>
<dbReference type="EMBL" id="JAQJAC010000010">
    <property type="protein sequence ID" value="KAJ5569153.1"/>
    <property type="molecule type" value="Genomic_DNA"/>
</dbReference>
<dbReference type="AlphaFoldDB" id="A0AAD6DAN0"/>
<accession>A0AAD6DAN0</accession>
<name>A0AAD6DAN0_9EURO</name>
<reference evidence="1 2" key="1">
    <citation type="journal article" date="2023" name="IMA Fungus">
        <title>Comparative genomic study of the Penicillium genus elucidates a diverse pangenome and 15 lateral gene transfer events.</title>
        <authorList>
            <person name="Petersen C."/>
            <person name="Sorensen T."/>
            <person name="Nielsen M.R."/>
            <person name="Sondergaard T.E."/>
            <person name="Sorensen J.L."/>
            <person name="Fitzpatrick D.A."/>
            <person name="Frisvad J.C."/>
            <person name="Nielsen K.L."/>
        </authorList>
    </citation>
    <scope>NUCLEOTIDE SEQUENCE [LARGE SCALE GENOMIC DNA]</scope>
    <source>
        <strain evidence="1 2">IBT 29057</strain>
    </source>
</reference>
<evidence type="ECO:0000313" key="2">
    <source>
        <dbReference type="Proteomes" id="UP001216150"/>
    </source>
</evidence>
<evidence type="ECO:0000313" key="1">
    <source>
        <dbReference type="EMBL" id="KAJ5569153.1"/>
    </source>
</evidence>
<protein>
    <submittedName>
        <fullName evidence="1">Uncharacterized protein</fullName>
    </submittedName>
</protein>
<gene>
    <name evidence="1" type="ORF">N7450_011639</name>
</gene>
<comment type="caution">
    <text evidence="1">The sequence shown here is derived from an EMBL/GenBank/DDBJ whole genome shotgun (WGS) entry which is preliminary data.</text>
</comment>
<keyword evidence="2" id="KW-1185">Reference proteome</keyword>
<organism evidence="1 2">
    <name type="scientific">Penicillium hetheringtonii</name>
    <dbReference type="NCBI Taxonomy" id="911720"/>
    <lineage>
        <taxon>Eukaryota</taxon>
        <taxon>Fungi</taxon>
        <taxon>Dikarya</taxon>
        <taxon>Ascomycota</taxon>
        <taxon>Pezizomycotina</taxon>
        <taxon>Eurotiomycetes</taxon>
        <taxon>Eurotiomycetidae</taxon>
        <taxon>Eurotiales</taxon>
        <taxon>Aspergillaceae</taxon>
        <taxon>Penicillium</taxon>
    </lineage>
</organism>
<sequence>MIHFLQLRYESPKDTPEVSRSLPIDWSGISRSEPAEDIIRWAEKDGLRRTKKTVDYNCEGGVGWADQGRQREFKFDLVIWITGEDSVRQRPG</sequence>